<evidence type="ECO:0000313" key="9">
    <source>
        <dbReference type="EMBL" id="EPS60409.1"/>
    </source>
</evidence>
<gene>
    <name evidence="9" type="ORF">M569_14394</name>
</gene>
<evidence type="ECO:0000256" key="5">
    <source>
        <dbReference type="ARBA" id="ARBA00022989"/>
    </source>
</evidence>
<keyword evidence="4" id="KW-0611">Plant defense</keyword>
<evidence type="ECO:0000313" key="10">
    <source>
        <dbReference type="Proteomes" id="UP000015453"/>
    </source>
</evidence>
<comment type="caution">
    <text evidence="9">The sequence shown here is derived from an EMBL/GenBank/DDBJ whole genome shotgun (WGS) entry which is preliminary data.</text>
</comment>
<feature type="non-terminal residue" evidence="9">
    <location>
        <position position="95"/>
    </location>
</feature>
<evidence type="ECO:0000256" key="3">
    <source>
        <dbReference type="ARBA" id="ARBA00022692"/>
    </source>
</evidence>
<keyword evidence="10" id="KW-1185">Reference proteome</keyword>
<name>S8C165_9LAMI</name>
<dbReference type="PANTHER" id="PTHR31942:SF128">
    <property type="entry name" value="MLO-LIKE PROTEIN"/>
    <property type="match status" value="1"/>
</dbReference>
<dbReference type="Pfam" id="PF03094">
    <property type="entry name" value="Mlo"/>
    <property type="match status" value="1"/>
</dbReference>
<protein>
    <submittedName>
        <fullName evidence="9">Uncharacterized protein</fullName>
    </submittedName>
</protein>
<evidence type="ECO:0000256" key="2">
    <source>
        <dbReference type="ARBA" id="ARBA00006574"/>
    </source>
</evidence>
<proteinExistence type="inferred from homology"/>
<organism evidence="9 10">
    <name type="scientific">Genlisea aurea</name>
    <dbReference type="NCBI Taxonomy" id="192259"/>
    <lineage>
        <taxon>Eukaryota</taxon>
        <taxon>Viridiplantae</taxon>
        <taxon>Streptophyta</taxon>
        <taxon>Embryophyta</taxon>
        <taxon>Tracheophyta</taxon>
        <taxon>Spermatophyta</taxon>
        <taxon>Magnoliopsida</taxon>
        <taxon>eudicotyledons</taxon>
        <taxon>Gunneridae</taxon>
        <taxon>Pentapetalae</taxon>
        <taxon>asterids</taxon>
        <taxon>lamiids</taxon>
        <taxon>Lamiales</taxon>
        <taxon>Lentibulariaceae</taxon>
        <taxon>Genlisea</taxon>
    </lineage>
</organism>
<keyword evidence="3 8" id="KW-0812">Transmembrane</keyword>
<evidence type="ECO:0000256" key="8">
    <source>
        <dbReference type="SAM" id="Phobius"/>
    </source>
</evidence>
<dbReference type="GO" id="GO:0006952">
    <property type="term" value="P:defense response"/>
    <property type="evidence" value="ECO:0007669"/>
    <property type="project" value="UniProtKB-KW"/>
</dbReference>
<feature type="non-terminal residue" evidence="9">
    <location>
        <position position="1"/>
    </location>
</feature>
<accession>S8C165</accession>
<comment type="similarity">
    <text evidence="2">Belongs to the MLO family.</text>
</comment>
<evidence type="ECO:0000256" key="7">
    <source>
        <dbReference type="ARBA" id="ARBA00023265"/>
    </source>
</evidence>
<evidence type="ECO:0000256" key="6">
    <source>
        <dbReference type="ARBA" id="ARBA00023136"/>
    </source>
</evidence>
<dbReference type="AlphaFoldDB" id="S8C165"/>
<sequence length="95" mass="10772">QNAFQLAFLAWSLYEFHYPSCYYENLADVLIRVVMGVLIHGLCSYVTLPLYALVTQMGSSMKPVIFSDGVATALRSWHKTARKRIKQGRTSARIT</sequence>
<dbReference type="PANTHER" id="PTHR31942">
    <property type="entry name" value="MLO-LIKE PROTEIN 1"/>
    <property type="match status" value="1"/>
</dbReference>
<evidence type="ECO:0000256" key="1">
    <source>
        <dbReference type="ARBA" id="ARBA00004141"/>
    </source>
</evidence>
<keyword evidence="6 8" id="KW-0472">Membrane</keyword>
<dbReference type="EMBL" id="AUSU01007593">
    <property type="protein sequence ID" value="EPS60409.1"/>
    <property type="molecule type" value="Genomic_DNA"/>
</dbReference>
<dbReference type="Proteomes" id="UP000015453">
    <property type="component" value="Unassembled WGS sequence"/>
</dbReference>
<feature type="transmembrane region" description="Helical" evidence="8">
    <location>
        <begin position="29"/>
        <end position="54"/>
    </location>
</feature>
<dbReference type="GO" id="GO:0016020">
    <property type="term" value="C:membrane"/>
    <property type="evidence" value="ECO:0007669"/>
    <property type="project" value="UniProtKB-SubCell"/>
</dbReference>
<keyword evidence="7" id="KW-0568">Pathogenesis-related protein</keyword>
<comment type="subcellular location">
    <subcellularLocation>
        <location evidence="1">Membrane</location>
        <topology evidence="1">Multi-pass membrane protein</topology>
    </subcellularLocation>
</comment>
<dbReference type="OrthoDB" id="911696at2759"/>
<reference evidence="9 10" key="1">
    <citation type="journal article" date="2013" name="BMC Genomics">
        <title>The miniature genome of a carnivorous plant Genlisea aurea contains a low number of genes and short non-coding sequences.</title>
        <authorList>
            <person name="Leushkin E.V."/>
            <person name="Sutormin R.A."/>
            <person name="Nabieva E.R."/>
            <person name="Penin A.A."/>
            <person name="Kondrashov A.S."/>
            <person name="Logacheva M.D."/>
        </authorList>
    </citation>
    <scope>NUCLEOTIDE SEQUENCE [LARGE SCALE GENOMIC DNA]</scope>
</reference>
<dbReference type="InterPro" id="IPR004326">
    <property type="entry name" value="Mlo"/>
</dbReference>
<evidence type="ECO:0000256" key="4">
    <source>
        <dbReference type="ARBA" id="ARBA00022821"/>
    </source>
</evidence>
<keyword evidence="5 8" id="KW-1133">Transmembrane helix</keyword>